<reference evidence="2 3" key="1">
    <citation type="journal article" date="2024" name="BMC Genomics">
        <title>De novo assembly and annotation of Popillia japonica's genome with initial clues to its potential as an invasive pest.</title>
        <authorList>
            <person name="Cucini C."/>
            <person name="Boschi S."/>
            <person name="Funari R."/>
            <person name="Cardaioli E."/>
            <person name="Iannotti N."/>
            <person name="Marturano G."/>
            <person name="Paoli F."/>
            <person name="Bruttini M."/>
            <person name="Carapelli A."/>
            <person name="Frati F."/>
            <person name="Nardi F."/>
        </authorList>
    </citation>
    <scope>NUCLEOTIDE SEQUENCE [LARGE SCALE GENOMIC DNA]</scope>
    <source>
        <strain evidence="2">DMR45628</strain>
    </source>
</reference>
<dbReference type="EMBL" id="JASPKY010000695">
    <property type="protein sequence ID" value="KAK9686608.1"/>
    <property type="molecule type" value="Genomic_DNA"/>
</dbReference>
<comment type="caution">
    <text evidence="2">The sequence shown here is derived from an EMBL/GenBank/DDBJ whole genome shotgun (WGS) entry which is preliminary data.</text>
</comment>
<evidence type="ECO:0000313" key="2">
    <source>
        <dbReference type="EMBL" id="KAK9686608.1"/>
    </source>
</evidence>
<keyword evidence="3" id="KW-1185">Reference proteome</keyword>
<feature type="compositionally biased region" description="Polar residues" evidence="1">
    <location>
        <begin position="1"/>
        <end position="14"/>
    </location>
</feature>
<dbReference type="AlphaFoldDB" id="A0AAW1IB42"/>
<gene>
    <name evidence="2" type="ORF">QE152_g37063</name>
</gene>
<evidence type="ECO:0008006" key="4">
    <source>
        <dbReference type="Google" id="ProtNLM"/>
    </source>
</evidence>
<evidence type="ECO:0000313" key="3">
    <source>
        <dbReference type="Proteomes" id="UP001458880"/>
    </source>
</evidence>
<feature type="region of interest" description="Disordered" evidence="1">
    <location>
        <begin position="1"/>
        <end position="34"/>
    </location>
</feature>
<proteinExistence type="predicted"/>
<accession>A0AAW1IB42</accession>
<sequence>MDNGDNHLSNANDNDSLEGAGLPEKNIRADETTEFAQNRMNSDIYCMQRMLDMFASENRRRDEMFMALINRLTPQENASNQANSIFSNANAVPFHVAADMSKIIGSFDGDKDTRNAEKWLQAIDSSARLNFLPNNYTLETARAHLRGPATFWFDAKRDIIDSWDTFKIEFRKTYTTVESLSEKWDRMRARKQGKTDSRKFIRKMGQNESEKARENRVNNVTFL</sequence>
<protein>
    <recommendedName>
        <fullName evidence="4">Retrotransposon gag domain-containing protein</fullName>
    </recommendedName>
</protein>
<evidence type="ECO:0000256" key="1">
    <source>
        <dbReference type="SAM" id="MobiDB-lite"/>
    </source>
</evidence>
<organism evidence="2 3">
    <name type="scientific">Popillia japonica</name>
    <name type="common">Japanese beetle</name>
    <dbReference type="NCBI Taxonomy" id="7064"/>
    <lineage>
        <taxon>Eukaryota</taxon>
        <taxon>Metazoa</taxon>
        <taxon>Ecdysozoa</taxon>
        <taxon>Arthropoda</taxon>
        <taxon>Hexapoda</taxon>
        <taxon>Insecta</taxon>
        <taxon>Pterygota</taxon>
        <taxon>Neoptera</taxon>
        <taxon>Endopterygota</taxon>
        <taxon>Coleoptera</taxon>
        <taxon>Polyphaga</taxon>
        <taxon>Scarabaeiformia</taxon>
        <taxon>Scarabaeidae</taxon>
        <taxon>Rutelinae</taxon>
        <taxon>Popillia</taxon>
    </lineage>
</organism>
<dbReference type="Proteomes" id="UP001458880">
    <property type="component" value="Unassembled WGS sequence"/>
</dbReference>
<name>A0AAW1IB42_POPJA</name>